<dbReference type="AlphaFoldDB" id="A0A4S3M670"/>
<accession>A0A4S3M670</accession>
<protein>
    <recommendedName>
        <fullName evidence="3">Co-chaperone DjlA N-terminal domain-containing protein</fullName>
    </recommendedName>
</protein>
<gene>
    <name evidence="1" type="ORF">E7Z59_05155</name>
</gene>
<sequence length="156" mass="18250">MDGDQMSKNNMTTIKVSPLCGLDEQEAIMCLAYIIMGTHNFTPEEINSYQAMARKFCSAELDLMKCQDKFHDMLRDHKNEKIIKDCIQVIREKYRETVFAWLVDGVAADDHYTYDEEDYIILIRDEIGMSKERANLIMDVMTIKNKKYKSLSRKES</sequence>
<dbReference type="InterPro" id="IPR029024">
    <property type="entry name" value="TerB-like"/>
</dbReference>
<evidence type="ECO:0000313" key="2">
    <source>
        <dbReference type="Proteomes" id="UP000305939"/>
    </source>
</evidence>
<organism evidence="1 2">
    <name type="scientific">Robertkochia marina</name>
    <dbReference type="NCBI Taxonomy" id="1227945"/>
    <lineage>
        <taxon>Bacteria</taxon>
        <taxon>Pseudomonadati</taxon>
        <taxon>Bacteroidota</taxon>
        <taxon>Flavobacteriia</taxon>
        <taxon>Flavobacteriales</taxon>
        <taxon>Flavobacteriaceae</taxon>
        <taxon>Robertkochia</taxon>
    </lineage>
</organism>
<name>A0A4S3M670_9FLAO</name>
<dbReference type="Proteomes" id="UP000305939">
    <property type="component" value="Unassembled WGS sequence"/>
</dbReference>
<proteinExistence type="predicted"/>
<evidence type="ECO:0000313" key="1">
    <source>
        <dbReference type="EMBL" id="THD69717.1"/>
    </source>
</evidence>
<comment type="caution">
    <text evidence="1">The sequence shown here is derived from an EMBL/GenBank/DDBJ whole genome shotgun (WGS) entry which is preliminary data.</text>
</comment>
<dbReference type="SUPFAM" id="SSF158682">
    <property type="entry name" value="TerB-like"/>
    <property type="match status" value="1"/>
</dbReference>
<reference evidence="1 2" key="1">
    <citation type="submission" date="2019-04" db="EMBL/GenBank/DDBJ databases">
        <title>Draft genome sequence of Robertkochia marina CC-AMO-30D.</title>
        <authorList>
            <person name="Hameed A."/>
            <person name="Lin S.-Y."/>
            <person name="Shahina M."/>
            <person name="Lai W.-A."/>
            <person name="Young C.-C."/>
        </authorList>
    </citation>
    <scope>NUCLEOTIDE SEQUENCE [LARGE SCALE GENOMIC DNA]</scope>
    <source>
        <strain evidence="1 2">CC-AMO-30D</strain>
    </source>
</reference>
<dbReference type="RefSeq" id="WP_136335207.1">
    <property type="nucleotide sequence ID" value="NZ_QXMP01000002.1"/>
</dbReference>
<dbReference type="EMBL" id="SSMC01000001">
    <property type="protein sequence ID" value="THD69717.1"/>
    <property type="molecule type" value="Genomic_DNA"/>
</dbReference>
<keyword evidence="2" id="KW-1185">Reference proteome</keyword>
<dbReference type="Gene3D" id="1.10.3680.10">
    <property type="entry name" value="TerB-like"/>
    <property type="match status" value="1"/>
</dbReference>
<evidence type="ECO:0008006" key="3">
    <source>
        <dbReference type="Google" id="ProtNLM"/>
    </source>
</evidence>